<proteinExistence type="predicted"/>
<reference evidence="1 3" key="1">
    <citation type="submission" date="2010-06" db="EMBL/GenBank/DDBJ databases">
        <title>Genetic diversity of the Phlebovirus genus.</title>
        <authorList>
            <person name="Palacios G."/>
            <person name="Savji N."/>
            <person name="Sze W."/>
            <person name="Hutchinson S."/>
            <person name="Tesh R."/>
            <person name="Travassos da Rosa A."/>
            <person name="Lipkin W."/>
        </authorList>
    </citation>
    <scope>NUCLEOTIDE SEQUENCE [LARGE SCALE GENOMIC DNA]</scope>
</reference>
<sequence>MSFLWNLPVVRPSSCFLGLPSVNYVAFNKMATFEACKVNGAEIPLKHLKLCYDKRPTLFDFLRNREVPVSWGDHTDDQILNRSPRTFEGLMFGLSEIEEVEYGRYNEPYLKKAVSWPLSYPSHTFFNLAVRKTEMGNWLHSSMWATMMLRMSHTDNLEESIIKVRKRIIEKANDMGLDLSLFTGENLILEIAHLQCLRLIYASRKERERGVNHSKTYSIVRSYDCFSVISDVNFDPMIADSLFGSNDGTMSGESDVDQLRVDLERYLSL</sequence>
<evidence type="ECO:0000313" key="3">
    <source>
        <dbReference type="Proteomes" id="UP000143258"/>
    </source>
</evidence>
<protein>
    <submittedName>
        <fullName evidence="1">Nonstructural protein</fullName>
    </submittedName>
</protein>
<name>I1T343_9VIRU</name>
<dbReference type="OrthoDB" id="23063at10239"/>
<organism evidence="1 3">
    <name type="scientific">Munguba virus</name>
    <dbReference type="NCBI Taxonomy" id="1048854"/>
    <lineage>
        <taxon>Viruses</taxon>
        <taxon>Riboviria</taxon>
        <taxon>Orthornavirae</taxon>
        <taxon>Negarnaviricota</taxon>
        <taxon>Polyploviricotina</taxon>
        <taxon>Bunyaviricetes</taxon>
        <taxon>Hareavirales</taxon>
        <taxon>Phenuiviridae</taxon>
        <taxon>Phlebovirus</taxon>
        <taxon>Phlebovirus mungubaense</taxon>
    </lineage>
</organism>
<dbReference type="GeneID" id="31079622"/>
<dbReference type="EMBL" id="HM566166">
    <property type="protein sequence ID" value="AEL29660.1"/>
    <property type="molecule type" value="Genomic_RNA"/>
</dbReference>
<evidence type="ECO:0000313" key="1">
    <source>
        <dbReference type="EMBL" id="AEL29660.1"/>
    </source>
</evidence>
<evidence type="ECO:0000313" key="2">
    <source>
        <dbReference type="EMBL" id="API68890.1"/>
    </source>
</evidence>
<dbReference type="KEGG" id="vg:31079622"/>
<dbReference type="InterPro" id="IPR039434">
    <property type="entry name" value="NSs-like"/>
</dbReference>
<reference evidence="2" key="2">
    <citation type="journal article" date="2017" name="J. Gen. Virol.">
        <title>Characterization of the Bujaru, Frijoles and Tapara antigenic complexes into the Sandfly Fever group and two unclassified phleboviruses from Brazil.</title>
        <authorList>
            <person name="Vasconcelos P.F."/>
            <person name="Nunes Neto J.P."/>
            <person name="de Souza W.M."/>
            <person name="Acrani G.O."/>
            <person name="Romeiro M.F."/>
            <person name="Fumagalli M.J."/>
            <person name="Vieira C.L."/>
            <person name="Medeiros D.B."/>
            <person name="de Lima J.A."/>
            <person name="de Lima C.P."/>
            <person name="Cardoso J.F."/>
            <person name="Rodrigues S.G."/>
            <person name="Figueiredo L.T."/>
            <person name="da Silva S.P."/>
            <person name="Tesh R."/>
            <person name="Nunes M.R."/>
            <person name="Vasconcelos P.F."/>
        </authorList>
    </citation>
    <scope>NUCLEOTIDE SEQUENCE</scope>
    <source>
        <strain evidence="2">BeAr389707</strain>
    </source>
</reference>
<dbReference type="EMBL" id="KX611396">
    <property type="protein sequence ID" value="API68890.1"/>
    <property type="molecule type" value="Genomic_RNA"/>
</dbReference>
<keyword evidence="3" id="KW-1185">Reference proteome</keyword>
<dbReference type="Pfam" id="PF11073">
    <property type="entry name" value="NSs"/>
    <property type="match status" value="1"/>
</dbReference>
<accession>I1T343</accession>
<dbReference type="Proteomes" id="UP000143258">
    <property type="component" value="Genome"/>
</dbReference>
<dbReference type="RefSeq" id="YP_009346012.1">
    <property type="nucleotide sequence ID" value="NC_033831.1"/>
</dbReference>